<organism evidence="3 4">
    <name type="scientific">Nocardiopsis sinuspersici</name>
    <dbReference type="NCBI Taxonomy" id="501010"/>
    <lineage>
        <taxon>Bacteria</taxon>
        <taxon>Bacillati</taxon>
        <taxon>Actinomycetota</taxon>
        <taxon>Actinomycetes</taxon>
        <taxon>Streptosporangiales</taxon>
        <taxon>Nocardiopsidaceae</taxon>
        <taxon>Nocardiopsis</taxon>
    </lineage>
</organism>
<evidence type="ECO:0008006" key="5">
    <source>
        <dbReference type="Google" id="ProtNLM"/>
    </source>
</evidence>
<evidence type="ECO:0000256" key="2">
    <source>
        <dbReference type="SAM" id="Phobius"/>
    </source>
</evidence>
<keyword evidence="2" id="KW-0812">Transmembrane</keyword>
<accession>A0A1V3C1T6</accession>
<feature type="region of interest" description="Disordered" evidence="1">
    <location>
        <begin position="178"/>
        <end position="248"/>
    </location>
</feature>
<evidence type="ECO:0000313" key="4">
    <source>
        <dbReference type="Proteomes" id="UP000189004"/>
    </source>
</evidence>
<keyword evidence="2" id="KW-1133">Transmembrane helix</keyword>
<feature type="transmembrane region" description="Helical" evidence="2">
    <location>
        <begin position="68"/>
        <end position="87"/>
    </location>
</feature>
<gene>
    <name evidence="3" type="ORF">NOSIN_13895</name>
</gene>
<feature type="compositionally biased region" description="Basic and acidic residues" evidence="1">
    <location>
        <begin position="236"/>
        <end position="248"/>
    </location>
</feature>
<feature type="transmembrane region" description="Helical" evidence="2">
    <location>
        <begin position="99"/>
        <end position="119"/>
    </location>
</feature>
<sequence>MADQKRSGTSAVKRQSAAGACVLGALLLLGALLGPLWWQIAPRAEGAALGGGEVFTGTTEAVFAGEGYFVLITGLAGLVTGYTAYMAQFPLARRRFQDLRMACLVAGCLGSLGGALLTWRTGVALDGPAHAAVAAAERGATVQTGLQLDATAFLLVWPLLFVLQYGLLDAISFVRRDQPGVPDPVPGPGMTEPEPEPESEPEPETEPEAGPGPEPGADPRGTGPRPGQAPPARPVPAEDRARPKDPPR</sequence>
<keyword evidence="4" id="KW-1185">Reference proteome</keyword>
<dbReference type="EMBL" id="MCOK01000001">
    <property type="protein sequence ID" value="OOC54764.1"/>
    <property type="molecule type" value="Genomic_DNA"/>
</dbReference>
<dbReference type="RefSeq" id="WP_077693587.1">
    <property type="nucleotide sequence ID" value="NZ_MCOK01000001.1"/>
</dbReference>
<dbReference type="OrthoDB" id="3431348at2"/>
<evidence type="ECO:0000313" key="3">
    <source>
        <dbReference type="EMBL" id="OOC54764.1"/>
    </source>
</evidence>
<feature type="compositionally biased region" description="Acidic residues" evidence="1">
    <location>
        <begin position="193"/>
        <end position="207"/>
    </location>
</feature>
<name>A0A1V3C1T6_9ACTN</name>
<evidence type="ECO:0000256" key="1">
    <source>
        <dbReference type="SAM" id="MobiDB-lite"/>
    </source>
</evidence>
<dbReference type="STRING" id="501010.NOSIN_13895"/>
<proteinExistence type="predicted"/>
<feature type="transmembrane region" description="Helical" evidence="2">
    <location>
        <begin position="20"/>
        <end position="40"/>
    </location>
</feature>
<dbReference type="Proteomes" id="UP000189004">
    <property type="component" value="Unassembled WGS sequence"/>
</dbReference>
<feature type="transmembrane region" description="Helical" evidence="2">
    <location>
        <begin position="150"/>
        <end position="168"/>
    </location>
</feature>
<comment type="caution">
    <text evidence="3">The sequence shown here is derived from an EMBL/GenBank/DDBJ whole genome shotgun (WGS) entry which is preliminary data.</text>
</comment>
<protein>
    <recommendedName>
        <fullName evidence="5">DUF2567 domain-containing protein</fullName>
    </recommendedName>
</protein>
<dbReference type="AlphaFoldDB" id="A0A1V3C1T6"/>
<reference evidence="4" key="1">
    <citation type="submission" date="2016-08" db="EMBL/GenBank/DDBJ databases">
        <authorList>
            <person name="Tokovenko B."/>
            <person name="Kalinowski J."/>
        </authorList>
    </citation>
    <scope>NUCLEOTIDE SEQUENCE [LARGE SCALE GENOMIC DNA]</scope>
    <source>
        <strain evidence="4">UTMC102</strain>
    </source>
</reference>
<keyword evidence="2" id="KW-0472">Membrane</keyword>